<dbReference type="InterPro" id="IPR003679">
    <property type="entry name" value="Amioglycoside_AcTrfase"/>
</dbReference>
<dbReference type="InterPro" id="IPR028345">
    <property type="entry name" value="Antibiotic_NAT-like"/>
</dbReference>
<evidence type="ECO:0000256" key="3">
    <source>
        <dbReference type="ARBA" id="ARBA00023315"/>
    </source>
</evidence>
<name>A0A1N6PFU2_9FIRM</name>
<dbReference type="GO" id="GO:0046677">
    <property type="term" value="P:response to antibiotic"/>
    <property type="evidence" value="ECO:0007669"/>
    <property type="project" value="UniProtKB-KW"/>
</dbReference>
<gene>
    <name evidence="5" type="ORF">SAMN05421834_10174</name>
</gene>
<dbReference type="OrthoDB" id="7330654at2"/>
<dbReference type="PANTHER" id="PTHR11104:SF0">
    <property type="entry name" value="SPBETA PROPHAGE-DERIVED AMINOGLYCOSIDE N(3')-ACETYLTRANSFERASE-LIKE PROTEIN YOKD"/>
    <property type="match status" value="1"/>
</dbReference>
<keyword evidence="2 4" id="KW-0808">Transferase</keyword>
<evidence type="ECO:0000256" key="2">
    <source>
        <dbReference type="ARBA" id="ARBA00022679"/>
    </source>
</evidence>
<dbReference type="AlphaFoldDB" id="A0A1N6PFU2"/>
<keyword evidence="3 4" id="KW-0012">Acyltransferase</keyword>
<dbReference type="EMBL" id="FTNC01000001">
    <property type="protein sequence ID" value="SIQ03194.1"/>
    <property type="molecule type" value="Genomic_DNA"/>
</dbReference>
<reference evidence="6" key="1">
    <citation type="submission" date="2017-01" db="EMBL/GenBank/DDBJ databases">
        <authorList>
            <person name="Varghese N."/>
            <person name="Submissions S."/>
        </authorList>
    </citation>
    <scope>NUCLEOTIDE SEQUENCE [LARGE SCALE GENOMIC DNA]</scope>
    <source>
        <strain evidence="6">ATCC 700103</strain>
    </source>
</reference>
<dbReference type="Pfam" id="PF02522">
    <property type="entry name" value="Antibiotic_NAT"/>
    <property type="match status" value="1"/>
</dbReference>
<dbReference type="Proteomes" id="UP000185669">
    <property type="component" value="Unassembled WGS sequence"/>
</dbReference>
<dbReference type="RefSeq" id="WP_076543387.1">
    <property type="nucleotide sequence ID" value="NZ_FTNC01000001.1"/>
</dbReference>
<keyword evidence="6" id="KW-1185">Reference proteome</keyword>
<dbReference type="STRING" id="56779.SAMN05421834_10174"/>
<organism evidence="5 6">
    <name type="scientific">Halanaerobium kushneri</name>
    <dbReference type="NCBI Taxonomy" id="56779"/>
    <lineage>
        <taxon>Bacteria</taxon>
        <taxon>Bacillati</taxon>
        <taxon>Bacillota</taxon>
        <taxon>Clostridia</taxon>
        <taxon>Halanaerobiales</taxon>
        <taxon>Halanaerobiaceae</taxon>
        <taxon>Halanaerobium</taxon>
    </lineage>
</organism>
<evidence type="ECO:0000313" key="6">
    <source>
        <dbReference type="Proteomes" id="UP000185669"/>
    </source>
</evidence>
<comment type="similarity">
    <text evidence="1 4">Belongs to the antibiotic N-acetyltransferase family.</text>
</comment>
<keyword evidence="4" id="KW-0046">Antibiotic resistance</keyword>
<dbReference type="EC" id="2.3.1.-" evidence="4"/>
<evidence type="ECO:0000256" key="1">
    <source>
        <dbReference type="ARBA" id="ARBA00006383"/>
    </source>
</evidence>
<evidence type="ECO:0000313" key="5">
    <source>
        <dbReference type="EMBL" id="SIQ03194.1"/>
    </source>
</evidence>
<dbReference type="SUPFAM" id="SSF110710">
    <property type="entry name" value="TTHA0583/YokD-like"/>
    <property type="match status" value="1"/>
</dbReference>
<evidence type="ECO:0000256" key="4">
    <source>
        <dbReference type="RuleBase" id="RU365031"/>
    </source>
</evidence>
<dbReference type="GO" id="GO:0046353">
    <property type="term" value="F:aminoglycoside 3-N-acetyltransferase activity"/>
    <property type="evidence" value="ECO:0007669"/>
    <property type="project" value="UniProtKB-EC"/>
</dbReference>
<accession>A0A1N6PFU2</accession>
<dbReference type="PANTHER" id="PTHR11104">
    <property type="entry name" value="AMINOGLYCOSIDE N3-ACETYLTRANSFERASE"/>
    <property type="match status" value="1"/>
</dbReference>
<proteinExistence type="inferred from homology"/>
<sequence>MKEKEIIEKTDRPITKNSLVKDLKKLNLEGEIVIVHSALSKLGWVCGGAVALIEALQEAVTDAGTLIMPAHSGDYSEPKYWGNPPVPEEWYQIIRNEMPAYRPEITPTRGLGLTPEIFRKFPDVLRSDHPCLSFSAWGKEAENITADHKLDYALGDNSPLARIYEREGKILLIGVGHDSNTSLHLAEYRAEHDLKIKIFGSSILKDGENVWTTYQDIEFNDDLFTVIGKEYESKYKYSRAKVGLAEAKLFNQKEMVDFAVNWLEKREE</sequence>
<comment type="catalytic activity">
    <reaction evidence="4">
        <text>a 2-deoxystreptamine antibiotic + acetyl-CoA = an N(3)-acetyl-2-deoxystreptamine antibiotic + CoA + H(+)</text>
        <dbReference type="Rhea" id="RHEA:12665"/>
        <dbReference type="ChEBI" id="CHEBI:15378"/>
        <dbReference type="ChEBI" id="CHEBI:57287"/>
        <dbReference type="ChEBI" id="CHEBI:57288"/>
        <dbReference type="ChEBI" id="CHEBI:57921"/>
        <dbReference type="ChEBI" id="CHEBI:77452"/>
        <dbReference type="EC" id="2.3.1.81"/>
    </reaction>
</comment>
<protein>
    <recommendedName>
        <fullName evidence="4">Aminoglycoside N(3)-acetyltransferase</fullName>
        <ecNumber evidence="4">2.3.1.-</ecNumber>
    </recommendedName>
</protein>